<gene>
    <name evidence="2" type="ORF">BIGA_1401</name>
</gene>
<dbReference type="Proteomes" id="UP000029046">
    <property type="component" value="Unassembled WGS sequence"/>
</dbReference>
<evidence type="ECO:0000313" key="2">
    <source>
        <dbReference type="EMBL" id="KFI60645.1"/>
    </source>
</evidence>
<dbReference type="PANTHER" id="PTHR34825">
    <property type="entry name" value="CONSERVED PROTEIN, WITH A WEAK D-GALACTARATE DEHYDRATASE/ALTRONATE HYDROLASE DOMAIN"/>
    <property type="match status" value="1"/>
</dbReference>
<reference evidence="2 3" key="1">
    <citation type="submission" date="2014-03" db="EMBL/GenBank/DDBJ databases">
        <title>Genomics of Bifidobacteria.</title>
        <authorList>
            <person name="Ventura M."/>
            <person name="Milani C."/>
            <person name="Lugli G.A."/>
        </authorList>
    </citation>
    <scope>NUCLEOTIDE SEQUENCE [LARGE SCALE GENOMIC DNA]</scope>
    <source>
        <strain evidence="2 3">LMG 11586</strain>
    </source>
</reference>
<dbReference type="InterPro" id="IPR018631">
    <property type="entry name" value="AAA-ATPase-like_dom"/>
</dbReference>
<keyword evidence="3" id="KW-1185">Reference proteome</keyword>
<dbReference type="eggNOG" id="COG4637">
    <property type="taxonomic scope" value="Bacteria"/>
</dbReference>
<dbReference type="Pfam" id="PF09820">
    <property type="entry name" value="AAA-ATPase_like"/>
    <property type="match status" value="1"/>
</dbReference>
<dbReference type="PANTHER" id="PTHR34825:SF1">
    <property type="entry name" value="AAA-ATPASE-LIKE DOMAIN-CONTAINING PROTEIN"/>
    <property type="match status" value="1"/>
</dbReference>
<dbReference type="AlphaFoldDB" id="A0A087APE5"/>
<name>A0A087APE5_9BIFI</name>
<dbReference type="EMBL" id="JGYX01000004">
    <property type="protein sequence ID" value="KFI60645.1"/>
    <property type="molecule type" value="Genomic_DNA"/>
</dbReference>
<feature type="domain" description="AAA-ATPase-like" evidence="1">
    <location>
        <begin position="36"/>
        <end position="267"/>
    </location>
</feature>
<proteinExistence type="predicted"/>
<protein>
    <submittedName>
        <fullName evidence="2">Putative AAA-ATPase</fullName>
    </submittedName>
</protein>
<evidence type="ECO:0000313" key="3">
    <source>
        <dbReference type="Proteomes" id="UP000029046"/>
    </source>
</evidence>
<comment type="caution">
    <text evidence="2">The sequence shown here is derived from an EMBL/GenBank/DDBJ whole genome shotgun (WGS) entry which is preliminary data.</text>
</comment>
<organism evidence="2 3">
    <name type="scientific">Bifidobacterium pullorum subsp. gallinarum</name>
    <dbReference type="NCBI Taxonomy" id="78344"/>
    <lineage>
        <taxon>Bacteria</taxon>
        <taxon>Bacillati</taxon>
        <taxon>Actinomycetota</taxon>
        <taxon>Actinomycetes</taxon>
        <taxon>Bifidobacteriales</taxon>
        <taxon>Bifidobacteriaceae</taxon>
        <taxon>Bifidobacterium</taxon>
    </lineage>
</organism>
<sequence length="617" mass="68621">MTEHAGRCVALESCGNGVWRAPGACIVDRTGRKRLPIGHSSFEGVAADSVYVDKTQLIADLLDSNYAVTLFCRPRRFGKSLNLTMMRTFFELPPDGRSRAALFEGTAVWQADGGNWREHQGVYPVISLSMIAAKGLTWEATFDSLKQMIAVEYNRHDYLASSERLNDGERRYFRRIASGQADTGDYSDSLRRLALMLNEHHRHKVVVLIDEYDAPVMASYSAPNGGYYEEAVAFLKIWLTGTLKDNDNVLALACLTGVQRISKESIFSDLNNLVVNTALSDRFDERYGFTEAEVSALLSYLGFSRDCQDTARQWYDGYRFGTQDVYNPWSVLNYLDNDCAADSYWGNTSGNSLIGDLLRRADADTLQQVYDLMQPGGVVTAPLDLSVVFPDLGIRKDAVWSMLYLAGYLTTEDTGFPGQTRLLRRLRIPDLEIAGLYRDEIIGRFASSTDSMEGERRLARFHEALAKGDAETLNAELGAILRDSTSSFDVVSENSCHMLLMGLCFGVSGYGDPLSNKEAGYGRYDLRLEPALPGTFGAMFAAPGPRPVITIEMKYVRPADGVDGKTLDDELRAKAGEALRQITERWYDERLPDNAQGRLRWGIAVGGRHCVAIAERV</sequence>
<dbReference type="RefSeq" id="WP_081929501.1">
    <property type="nucleotide sequence ID" value="NZ_JGYX01000004.1"/>
</dbReference>
<evidence type="ECO:0000259" key="1">
    <source>
        <dbReference type="Pfam" id="PF09820"/>
    </source>
</evidence>
<accession>A0A087APE5</accession>
<dbReference type="OrthoDB" id="3182992at2"/>